<dbReference type="Pfam" id="PF00441">
    <property type="entry name" value="Acyl-CoA_dh_1"/>
    <property type="match status" value="1"/>
</dbReference>
<dbReference type="EMBL" id="CP013200">
    <property type="protein sequence ID" value="ALO67482.1"/>
    <property type="molecule type" value="Genomic_DNA"/>
</dbReference>
<sequence length="387" mass="43326">MKSTFYTEDHEAFRESVREFLRREVEPHYETWENERLIPRDVWLRAGTHGMLGLAVPEEFGGGGEPDYRYRFIFAEEVARTAVTSFGVGIGLQEDILIPYMLDLANDEQKRRWLPGMADGRIIGAIAMTEPGTGSDLQGIRTRAVRDGDQWVLNGAKTFITSGIHADLVIVVAKTDPEAGSRGFSLFVVEAGDPGFSRGRKLDKIGLSAQDTAELFFTDVRLGEDRLLGKLGGGMRYLMERLPRERLSIAVAGVAASEAAVRWTLEYVHERTAFGQKIGDFQNTRFVLAELETETDVTRAYVEKAVLALNEGELTAVEASKAKWWASELQVRATTRCLQLFGGFGYMLEYPIARAYRDARIQTIYGGTTEIMKEIIGREQAARYTTQ</sequence>
<dbReference type="GO" id="GO:0003995">
    <property type="term" value="F:acyl-CoA dehydrogenase activity"/>
    <property type="evidence" value="ECO:0007669"/>
    <property type="project" value="InterPro"/>
</dbReference>
<evidence type="ECO:0000256" key="1">
    <source>
        <dbReference type="ARBA" id="ARBA00001974"/>
    </source>
</evidence>
<dbReference type="InterPro" id="IPR037069">
    <property type="entry name" value="AcylCoA_DH/ox_N_sf"/>
</dbReference>
<dbReference type="PANTHER" id="PTHR43884:SF12">
    <property type="entry name" value="ISOVALERYL-COA DEHYDROGENASE, MITOCHONDRIAL-RELATED"/>
    <property type="match status" value="1"/>
</dbReference>
<reference evidence="10 11" key="2">
    <citation type="journal article" date="2016" name="J. Biotechnol.">
        <title>Complete genome sequence of Arthrobacter alpinus ERGS4:06, a yellow pigmented bacterium tolerant to cold and radiations isolated from Sikkim Himalaya.</title>
        <authorList>
            <person name="Kumar R."/>
            <person name="Singh D."/>
            <person name="Swarnkar M.K."/>
            <person name="Singh A.K."/>
            <person name="Kumar S."/>
        </authorList>
    </citation>
    <scope>NUCLEOTIDE SEQUENCE [LARGE SCALE GENOMIC DNA]</scope>
    <source>
        <strain evidence="10 11">ERGS4:06</strain>
    </source>
</reference>
<dbReference type="InterPro" id="IPR006091">
    <property type="entry name" value="Acyl-CoA_Oxase/DH_mid-dom"/>
</dbReference>
<dbReference type="FunFam" id="2.40.110.10:FF:000002">
    <property type="entry name" value="Acyl-CoA dehydrogenase fadE12"/>
    <property type="match status" value="1"/>
</dbReference>
<dbReference type="GO" id="GO:0050660">
    <property type="term" value="F:flavin adenine dinucleotide binding"/>
    <property type="evidence" value="ECO:0007669"/>
    <property type="project" value="InterPro"/>
</dbReference>
<dbReference type="AlphaFoldDB" id="A0A0S2M0X7"/>
<keyword evidence="4 6" id="KW-0274">FAD</keyword>
<feature type="domain" description="Acyl-CoA dehydrogenase/oxidase C-terminal" evidence="7">
    <location>
        <begin position="232"/>
        <end position="379"/>
    </location>
</feature>
<dbReference type="Pfam" id="PF02770">
    <property type="entry name" value="Acyl-CoA_dh_M"/>
    <property type="match status" value="1"/>
</dbReference>
<evidence type="ECO:0000259" key="7">
    <source>
        <dbReference type="Pfam" id="PF00441"/>
    </source>
</evidence>
<evidence type="ECO:0000256" key="4">
    <source>
        <dbReference type="ARBA" id="ARBA00022827"/>
    </source>
</evidence>
<dbReference type="InterPro" id="IPR046373">
    <property type="entry name" value="Acyl-CoA_Oxase/DH_mid-dom_sf"/>
</dbReference>
<dbReference type="InterPro" id="IPR013786">
    <property type="entry name" value="AcylCoA_DH/ox_N"/>
</dbReference>
<dbReference type="InterPro" id="IPR006089">
    <property type="entry name" value="Acyl-CoA_DH_CS"/>
</dbReference>
<feature type="domain" description="Acyl-CoA oxidase/dehydrogenase middle" evidence="8">
    <location>
        <begin position="125"/>
        <end position="220"/>
    </location>
</feature>
<evidence type="ECO:0000256" key="5">
    <source>
        <dbReference type="ARBA" id="ARBA00023002"/>
    </source>
</evidence>
<evidence type="ECO:0000313" key="10">
    <source>
        <dbReference type="EMBL" id="ALO67482.1"/>
    </source>
</evidence>
<dbReference type="InterPro" id="IPR036250">
    <property type="entry name" value="AcylCo_DH-like_C"/>
</dbReference>
<proteinExistence type="inferred from homology"/>
<gene>
    <name evidence="10" type="ORF">AS189_14510</name>
</gene>
<evidence type="ECO:0000256" key="6">
    <source>
        <dbReference type="RuleBase" id="RU362125"/>
    </source>
</evidence>
<organism evidence="10 11">
    <name type="scientific">Arthrobacter alpinus</name>
    <dbReference type="NCBI Taxonomy" id="656366"/>
    <lineage>
        <taxon>Bacteria</taxon>
        <taxon>Bacillati</taxon>
        <taxon>Actinomycetota</taxon>
        <taxon>Actinomycetes</taxon>
        <taxon>Micrococcales</taxon>
        <taxon>Micrococcaceae</taxon>
        <taxon>Arthrobacter</taxon>
    </lineage>
</organism>
<dbReference type="SUPFAM" id="SSF47203">
    <property type="entry name" value="Acyl-CoA dehydrogenase C-terminal domain-like"/>
    <property type="match status" value="1"/>
</dbReference>
<dbReference type="InterPro" id="IPR009100">
    <property type="entry name" value="AcylCoA_DH/oxidase_NM_dom_sf"/>
</dbReference>
<dbReference type="Proteomes" id="UP000059574">
    <property type="component" value="Chromosome"/>
</dbReference>
<dbReference type="PROSITE" id="PS00073">
    <property type="entry name" value="ACYL_COA_DH_2"/>
    <property type="match status" value="1"/>
</dbReference>
<evidence type="ECO:0000256" key="3">
    <source>
        <dbReference type="ARBA" id="ARBA00022630"/>
    </source>
</evidence>
<keyword evidence="3 6" id="KW-0285">Flavoprotein</keyword>
<dbReference type="FunFam" id="1.20.140.10:FF:000001">
    <property type="entry name" value="Acyl-CoA dehydrogenase"/>
    <property type="match status" value="1"/>
</dbReference>
<keyword evidence="5 6" id="KW-0560">Oxidoreductase</keyword>
<protein>
    <submittedName>
        <fullName evidence="10">Acyl-CoA dehydrogenase</fullName>
    </submittedName>
</protein>
<evidence type="ECO:0000259" key="9">
    <source>
        <dbReference type="Pfam" id="PF02771"/>
    </source>
</evidence>
<name>A0A0S2M0X7_9MICC</name>
<evidence type="ECO:0000313" key="11">
    <source>
        <dbReference type="Proteomes" id="UP000059574"/>
    </source>
</evidence>
<dbReference type="Gene3D" id="2.40.110.10">
    <property type="entry name" value="Butyryl-CoA Dehydrogenase, subunit A, domain 2"/>
    <property type="match status" value="1"/>
</dbReference>
<dbReference type="Gene3D" id="1.10.540.10">
    <property type="entry name" value="Acyl-CoA dehydrogenase/oxidase, N-terminal domain"/>
    <property type="match status" value="1"/>
</dbReference>
<comment type="similarity">
    <text evidence="2 6">Belongs to the acyl-CoA dehydrogenase family.</text>
</comment>
<feature type="domain" description="Acyl-CoA dehydrogenase/oxidase N-terminal" evidence="9">
    <location>
        <begin position="7"/>
        <end position="120"/>
    </location>
</feature>
<dbReference type="PANTHER" id="PTHR43884">
    <property type="entry name" value="ACYL-COA DEHYDROGENASE"/>
    <property type="match status" value="1"/>
</dbReference>
<dbReference type="SUPFAM" id="SSF56645">
    <property type="entry name" value="Acyl-CoA dehydrogenase NM domain-like"/>
    <property type="match status" value="1"/>
</dbReference>
<dbReference type="Pfam" id="PF02771">
    <property type="entry name" value="Acyl-CoA_dh_N"/>
    <property type="match status" value="1"/>
</dbReference>
<evidence type="ECO:0000256" key="2">
    <source>
        <dbReference type="ARBA" id="ARBA00009347"/>
    </source>
</evidence>
<dbReference type="OrthoDB" id="2769798at2"/>
<accession>A0A0S2M0X7</accession>
<comment type="cofactor">
    <cofactor evidence="1 6">
        <name>FAD</name>
        <dbReference type="ChEBI" id="CHEBI:57692"/>
    </cofactor>
</comment>
<reference evidence="11" key="1">
    <citation type="submission" date="2015-11" db="EMBL/GenBank/DDBJ databases">
        <authorList>
            <person name="Kumar R."/>
            <person name="Singh D."/>
            <person name="Swarnkar M.K."/>
            <person name="Singh A.K."/>
            <person name="Kumar S."/>
        </authorList>
    </citation>
    <scope>NUCLEOTIDE SEQUENCE [LARGE SCALE GENOMIC DNA]</scope>
    <source>
        <strain evidence="11">ERGS4:06</strain>
    </source>
</reference>
<dbReference type="Gene3D" id="1.20.140.10">
    <property type="entry name" value="Butyryl-CoA Dehydrogenase, subunit A, domain 3"/>
    <property type="match status" value="1"/>
</dbReference>
<dbReference type="RefSeq" id="WP_062290414.1">
    <property type="nucleotide sequence ID" value="NZ_CP013200.1"/>
</dbReference>
<evidence type="ECO:0000259" key="8">
    <source>
        <dbReference type="Pfam" id="PF02770"/>
    </source>
</evidence>
<dbReference type="InterPro" id="IPR009075">
    <property type="entry name" value="AcylCo_DH/oxidase_C"/>
</dbReference>